<sequence>MAVNGHLRDAQSSLRADAITKAYDGLLMATSTVATPAALAVLTNFIHASLSKGTGFEVSLPASTSYIKILDIPYFDPKSGEKITQDALEKVLRTSARAEVVLRTI</sequence>
<evidence type="ECO:0000313" key="2">
    <source>
        <dbReference type="Proteomes" id="UP001148786"/>
    </source>
</evidence>
<comment type="caution">
    <text evidence="1">The sequence shown here is derived from an EMBL/GenBank/DDBJ whole genome shotgun (WGS) entry which is preliminary data.</text>
</comment>
<accession>A0A9W8JQH7</accession>
<dbReference type="OrthoDB" id="3063088at2759"/>
<dbReference type="AlphaFoldDB" id="A0A9W8JQH7"/>
<gene>
    <name evidence="1" type="ORF">NLJ89_g12440</name>
</gene>
<name>A0A9W8JQH7_9AGAR</name>
<dbReference type="Proteomes" id="UP001148786">
    <property type="component" value="Unassembled WGS sequence"/>
</dbReference>
<dbReference type="EMBL" id="JANKHO010004450">
    <property type="protein sequence ID" value="KAJ3476830.1"/>
    <property type="molecule type" value="Genomic_DNA"/>
</dbReference>
<evidence type="ECO:0000313" key="1">
    <source>
        <dbReference type="EMBL" id="KAJ3476830.1"/>
    </source>
</evidence>
<proteinExistence type="predicted"/>
<protein>
    <submittedName>
        <fullName evidence="1">Uncharacterized protein</fullName>
    </submittedName>
</protein>
<keyword evidence="2" id="KW-1185">Reference proteome</keyword>
<reference evidence="1" key="1">
    <citation type="submission" date="2022-07" db="EMBL/GenBank/DDBJ databases">
        <title>Genome Sequence of Agrocybe chaxingu.</title>
        <authorList>
            <person name="Buettner E."/>
        </authorList>
    </citation>
    <scope>NUCLEOTIDE SEQUENCE</scope>
    <source>
        <strain evidence="1">MP-N11</strain>
    </source>
</reference>
<organism evidence="1 2">
    <name type="scientific">Agrocybe chaxingu</name>
    <dbReference type="NCBI Taxonomy" id="84603"/>
    <lineage>
        <taxon>Eukaryota</taxon>
        <taxon>Fungi</taxon>
        <taxon>Dikarya</taxon>
        <taxon>Basidiomycota</taxon>
        <taxon>Agaricomycotina</taxon>
        <taxon>Agaricomycetes</taxon>
        <taxon>Agaricomycetidae</taxon>
        <taxon>Agaricales</taxon>
        <taxon>Agaricineae</taxon>
        <taxon>Strophariaceae</taxon>
        <taxon>Agrocybe</taxon>
    </lineage>
</organism>